<dbReference type="Proteomes" id="UP000050471">
    <property type="component" value="Unassembled WGS sequence"/>
</dbReference>
<reference evidence="1 2" key="1">
    <citation type="submission" date="2015-09" db="EMBL/GenBank/DDBJ databases">
        <title>Draft genome sequence of Aliiroseovarius crassostreae CV919-312TSm, the causative agent of Roseovarius Oyster Disease (formerly Juvenile Oyster Disease).</title>
        <authorList>
            <person name="Kessner L."/>
            <person name="Spinard E."/>
            <person name="Nelson D."/>
        </authorList>
    </citation>
    <scope>NUCLEOTIDE SEQUENCE [LARGE SCALE GENOMIC DNA]</scope>
    <source>
        <strain evidence="1 2">CV919-312</strain>
    </source>
</reference>
<dbReference type="AlphaFoldDB" id="A0A0P7IS51"/>
<organism evidence="1 2">
    <name type="scientific">Aliiroseovarius crassostreae</name>
    <dbReference type="NCBI Taxonomy" id="154981"/>
    <lineage>
        <taxon>Bacteria</taxon>
        <taxon>Pseudomonadati</taxon>
        <taxon>Pseudomonadota</taxon>
        <taxon>Alphaproteobacteria</taxon>
        <taxon>Rhodobacterales</taxon>
        <taxon>Paracoccaceae</taxon>
        <taxon>Aliiroseovarius</taxon>
    </lineage>
</organism>
<protein>
    <submittedName>
        <fullName evidence="1">Uncharacterized protein</fullName>
    </submittedName>
</protein>
<proteinExistence type="predicted"/>
<sequence>MVALDVVLYLWVVALLGSHGAWKTANISGYIPDHFGDLGKRWVRELECFAKFTRREEAPRMGRPARFRFIATFLVSGDANGGPMETLADELSEIERGQKRLTARILDRHHLLLEGALQAYCRNNPKEKIAPAAFANISSLIGSVLGFLQFAHAVGLAEIRQEHPSADLDTAFDAGLACWPELVKFARF</sequence>
<name>A0A0P7IS51_9RHOB</name>
<accession>A0A0P7IS51</accession>
<comment type="caution">
    <text evidence="1">The sequence shown here is derived from an EMBL/GenBank/DDBJ whole genome shotgun (WGS) entry which is preliminary data.</text>
</comment>
<dbReference type="EMBL" id="LKBA01000025">
    <property type="protein sequence ID" value="KPN61644.1"/>
    <property type="molecule type" value="Genomic_DNA"/>
</dbReference>
<keyword evidence="2" id="KW-1185">Reference proteome</keyword>
<gene>
    <name evidence="1" type="ORF">AKJ29_03280</name>
</gene>
<evidence type="ECO:0000313" key="1">
    <source>
        <dbReference type="EMBL" id="KPN61644.1"/>
    </source>
</evidence>
<evidence type="ECO:0000313" key="2">
    <source>
        <dbReference type="Proteomes" id="UP000050471"/>
    </source>
</evidence>